<dbReference type="RefSeq" id="WP_120356667.1">
    <property type="nucleotide sequence ID" value="NZ_RAQO01000012.1"/>
</dbReference>
<evidence type="ECO:0000256" key="9">
    <source>
        <dbReference type="ARBA" id="ARBA00023235"/>
    </source>
</evidence>
<dbReference type="Gene3D" id="3.30.310.50">
    <property type="entry name" value="Alpha-D-phosphohexomutase, C-terminal domain"/>
    <property type="match status" value="1"/>
</dbReference>
<dbReference type="Proteomes" id="UP000286482">
    <property type="component" value="Unassembled WGS sequence"/>
</dbReference>
<dbReference type="GO" id="GO:0000287">
    <property type="term" value="F:magnesium ion binding"/>
    <property type="evidence" value="ECO:0007669"/>
    <property type="project" value="InterPro"/>
</dbReference>
<evidence type="ECO:0000313" key="15">
    <source>
        <dbReference type="Proteomes" id="UP000286482"/>
    </source>
</evidence>
<comment type="cofactor">
    <cofactor evidence="2">
        <name>Mg(2+)</name>
        <dbReference type="ChEBI" id="CHEBI:18420"/>
    </cofactor>
</comment>
<evidence type="ECO:0000256" key="3">
    <source>
        <dbReference type="ARBA" id="ARBA00004699"/>
    </source>
</evidence>
<evidence type="ECO:0000313" key="14">
    <source>
        <dbReference type="EMBL" id="RKF13254.1"/>
    </source>
</evidence>
<keyword evidence="6" id="KW-0597">Phosphoprotein</keyword>
<feature type="domain" description="Alpha-D-phosphohexomutase alpha/beta/alpha" evidence="13">
    <location>
        <begin position="262"/>
        <end position="368"/>
    </location>
</feature>
<feature type="domain" description="Alpha-D-phosphohexomutase alpha/beta/alpha" evidence="12">
    <location>
        <begin position="158"/>
        <end position="256"/>
    </location>
</feature>
<dbReference type="InterPro" id="IPR036900">
    <property type="entry name" value="A-D-PHexomutase_C_sf"/>
</dbReference>
<dbReference type="SUPFAM" id="SSF55957">
    <property type="entry name" value="Phosphoglucomutase, C-terminal domain"/>
    <property type="match status" value="1"/>
</dbReference>
<dbReference type="PANTHER" id="PTHR43771:SF1">
    <property type="entry name" value="PHOSPHOMANNOMUTASE"/>
    <property type="match status" value="1"/>
</dbReference>
<dbReference type="PRINTS" id="PR00509">
    <property type="entry name" value="PGMPMM"/>
</dbReference>
<evidence type="ECO:0000259" key="12">
    <source>
        <dbReference type="Pfam" id="PF02879"/>
    </source>
</evidence>
<dbReference type="OrthoDB" id="9803322at2"/>
<dbReference type="CDD" id="cd03089">
    <property type="entry name" value="PMM_PGM"/>
    <property type="match status" value="1"/>
</dbReference>
<comment type="caution">
    <text evidence="14">The sequence shown here is derived from an EMBL/GenBank/DDBJ whole genome shotgun (WGS) entry which is preliminary data.</text>
</comment>
<gene>
    <name evidence="14" type="ORF">DBZ36_19545</name>
</gene>
<comment type="similarity">
    <text evidence="4 10">Belongs to the phosphohexose mutase family.</text>
</comment>
<protein>
    <recommendedName>
        <fullName evidence="5">phosphomannomutase</fullName>
        <ecNumber evidence="5">5.4.2.8</ecNumber>
    </recommendedName>
</protein>
<sequence length="456" mass="50722">MNICNTDAFKSYDIRGTLPTQINEVFAYRLGRACALFLSASRMAVGYDARLSSPSLAQALMEGLVDGGVKVLDLGLVGTEEIYFASAFLKLDAAIMVTASHNPAHYNGMKLVGKKSKPISGDNGLESIRKLVALADFPKPSGIDYSQSITTFNISDPYTTCILGFIEVKHCKPLKIVVNAGNGVAGHMLDALAKYLPFTFIRIHFEPDGHFPNGIPNPLLPDRRQSTKDAVIEHQADLGIAWDGDADRCFLFDEQGRFVDAYYVVGLLAEVFLQLEPGACIIHESRCSWLAQDLAQRYKGKALSSPAGHALIKQKMRQFDAIYGGELSAHHYFRDFNYCDSGMIPWLLVAQLINTRDLSMSKLVESYQQQLVISGEINMQLNNAELATLAVYEFYAGQFESDDNSDGLSLEFKDWRFNLRQSASEPLLRLNIESRLSQAFVSEKTLEIQRILKPFM</sequence>
<evidence type="ECO:0000256" key="4">
    <source>
        <dbReference type="ARBA" id="ARBA00010231"/>
    </source>
</evidence>
<proteinExistence type="inferred from homology"/>
<evidence type="ECO:0000256" key="2">
    <source>
        <dbReference type="ARBA" id="ARBA00001946"/>
    </source>
</evidence>
<dbReference type="PROSITE" id="PS00710">
    <property type="entry name" value="PGM_PMM"/>
    <property type="match status" value="1"/>
</dbReference>
<evidence type="ECO:0000256" key="7">
    <source>
        <dbReference type="ARBA" id="ARBA00022723"/>
    </source>
</evidence>
<dbReference type="EMBL" id="RAQO01000012">
    <property type="protein sequence ID" value="RKF13254.1"/>
    <property type="molecule type" value="Genomic_DNA"/>
</dbReference>
<dbReference type="InterPro" id="IPR005844">
    <property type="entry name" value="A-D-PHexomutase_a/b/a-I"/>
</dbReference>
<dbReference type="InterPro" id="IPR016066">
    <property type="entry name" value="A-D-PHexomutase_CS"/>
</dbReference>
<dbReference type="InterPro" id="IPR005845">
    <property type="entry name" value="A-D-PHexomutase_a/b/a-II"/>
</dbReference>
<dbReference type="PANTHER" id="PTHR43771">
    <property type="entry name" value="PHOSPHOMANNOMUTASE"/>
    <property type="match status" value="1"/>
</dbReference>
<keyword evidence="9" id="KW-0413">Isomerase</keyword>
<evidence type="ECO:0000256" key="10">
    <source>
        <dbReference type="RuleBase" id="RU004326"/>
    </source>
</evidence>
<evidence type="ECO:0000256" key="8">
    <source>
        <dbReference type="ARBA" id="ARBA00022842"/>
    </source>
</evidence>
<comment type="pathway">
    <text evidence="3">Nucleotide-sugar biosynthesis; GDP-alpha-D-mannose biosynthesis; alpha-D-mannose 1-phosphate from D-fructose 6-phosphate: step 2/2.</text>
</comment>
<dbReference type="Pfam" id="PF02878">
    <property type="entry name" value="PGM_PMM_I"/>
    <property type="match status" value="1"/>
</dbReference>
<keyword evidence="15" id="KW-1185">Reference proteome</keyword>
<dbReference type="GO" id="GO:0005975">
    <property type="term" value="P:carbohydrate metabolic process"/>
    <property type="evidence" value="ECO:0007669"/>
    <property type="project" value="InterPro"/>
</dbReference>
<keyword evidence="7 10" id="KW-0479">Metal-binding</keyword>
<evidence type="ECO:0000259" key="11">
    <source>
        <dbReference type="Pfam" id="PF02878"/>
    </source>
</evidence>
<dbReference type="EC" id="5.4.2.8" evidence="5"/>
<dbReference type="SUPFAM" id="SSF53738">
    <property type="entry name" value="Phosphoglucomutase, first 3 domains"/>
    <property type="match status" value="3"/>
</dbReference>
<dbReference type="GO" id="GO:0004615">
    <property type="term" value="F:phosphomannomutase activity"/>
    <property type="evidence" value="ECO:0007669"/>
    <property type="project" value="UniProtKB-EC"/>
</dbReference>
<evidence type="ECO:0000259" key="13">
    <source>
        <dbReference type="Pfam" id="PF02880"/>
    </source>
</evidence>
<keyword evidence="8 10" id="KW-0460">Magnesium</keyword>
<reference evidence="14 15" key="1">
    <citation type="submission" date="2018-09" db="EMBL/GenBank/DDBJ databases">
        <authorList>
            <person name="Wang Z."/>
        </authorList>
    </citation>
    <scope>NUCLEOTIDE SEQUENCE [LARGE SCALE GENOMIC DNA]</scope>
    <source>
        <strain evidence="14 15">ALS 81</strain>
    </source>
</reference>
<evidence type="ECO:0000256" key="6">
    <source>
        <dbReference type="ARBA" id="ARBA00022553"/>
    </source>
</evidence>
<evidence type="ECO:0000256" key="1">
    <source>
        <dbReference type="ARBA" id="ARBA00000586"/>
    </source>
</evidence>
<organism evidence="14 15">
    <name type="scientific">Alginatibacterium sediminis</name>
    <dbReference type="NCBI Taxonomy" id="2164068"/>
    <lineage>
        <taxon>Bacteria</taxon>
        <taxon>Pseudomonadati</taxon>
        <taxon>Pseudomonadota</taxon>
        <taxon>Gammaproteobacteria</taxon>
        <taxon>Alteromonadales</taxon>
        <taxon>Alteromonadaceae</taxon>
        <taxon>Alginatibacterium</taxon>
    </lineage>
</organism>
<dbReference type="InterPro" id="IPR005846">
    <property type="entry name" value="A-D-PHexomutase_a/b/a-III"/>
</dbReference>
<comment type="catalytic activity">
    <reaction evidence="1">
        <text>alpha-D-mannose 1-phosphate = D-mannose 6-phosphate</text>
        <dbReference type="Rhea" id="RHEA:11140"/>
        <dbReference type="ChEBI" id="CHEBI:58409"/>
        <dbReference type="ChEBI" id="CHEBI:58735"/>
        <dbReference type="EC" id="5.4.2.8"/>
    </reaction>
</comment>
<name>A0A420E633_9ALTE</name>
<accession>A0A420E633</accession>
<dbReference type="Gene3D" id="3.40.120.10">
    <property type="entry name" value="Alpha-D-Glucose-1,6-Bisphosphate, subunit A, domain 3"/>
    <property type="match status" value="3"/>
</dbReference>
<feature type="domain" description="Alpha-D-phosphohexomutase alpha/beta/alpha" evidence="11">
    <location>
        <begin position="8"/>
        <end position="132"/>
    </location>
</feature>
<dbReference type="InterPro" id="IPR005841">
    <property type="entry name" value="Alpha-D-phosphohexomutase_SF"/>
</dbReference>
<evidence type="ECO:0000256" key="5">
    <source>
        <dbReference type="ARBA" id="ARBA00012730"/>
    </source>
</evidence>
<dbReference type="Pfam" id="PF02879">
    <property type="entry name" value="PGM_PMM_II"/>
    <property type="match status" value="1"/>
</dbReference>
<dbReference type="AlphaFoldDB" id="A0A420E633"/>
<dbReference type="Pfam" id="PF02880">
    <property type="entry name" value="PGM_PMM_III"/>
    <property type="match status" value="1"/>
</dbReference>
<dbReference type="InterPro" id="IPR016055">
    <property type="entry name" value="A-D-PHexomutase_a/b/a-I/II/III"/>
</dbReference>